<dbReference type="AlphaFoldDB" id="A0A2C6KMW0"/>
<organism evidence="2 3">
    <name type="scientific">Cystoisospora suis</name>
    <dbReference type="NCBI Taxonomy" id="483139"/>
    <lineage>
        <taxon>Eukaryota</taxon>
        <taxon>Sar</taxon>
        <taxon>Alveolata</taxon>
        <taxon>Apicomplexa</taxon>
        <taxon>Conoidasida</taxon>
        <taxon>Coccidia</taxon>
        <taxon>Eucoccidiorida</taxon>
        <taxon>Eimeriorina</taxon>
        <taxon>Sarcocystidae</taxon>
        <taxon>Cystoisospora</taxon>
    </lineage>
</organism>
<dbReference type="VEuPathDB" id="ToxoDB:CSUI_008344"/>
<dbReference type="OrthoDB" id="330978at2759"/>
<evidence type="ECO:0000313" key="3">
    <source>
        <dbReference type="Proteomes" id="UP000221165"/>
    </source>
</evidence>
<name>A0A2C6KMW0_9APIC</name>
<feature type="region of interest" description="Disordered" evidence="1">
    <location>
        <begin position="441"/>
        <end position="464"/>
    </location>
</feature>
<evidence type="ECO:0000256" key="1">
    <source>
        <dbReference type="SAM" id="MobiDB-lite"/>
    </source>
</evidence>
<dbReference type="RefSeq" id="XP_067919549.1">
    <property type="nucleotide sequence ID" value="XM_068068478.1"/>
</dbReference>
<reference evidence="2 3" key="1">
    <citation type="journal article" date="2017" name="Int. J. Parasitol.">
        <title>The genome of the protozoan parasite Cystoisospora suis and a reverse vaccinology approach to identify vaccine candidates.</title>
        <authorList>
            <person name="Palmieri N."/>
            <person name="Shrestha A."/>
            <person name="Ruttkowski B."/>
            <person name="Beck T."/>
            <person name="Vogl C."/>
            <person name="Tomley F."/>
            <person name="Blake D.P."/>
            <person name="Joachim A."/>
        </authorList>
    </citation>
    <scope>NUCLEOTIDE SEQUENCE [LARGE SCALE GENOMIC DNA]</scope>
    <source>
        <strain evidence="2 3">Wien I</strain>
    </source>
</reference>
<dbReference type="Proteomes" id="UP000221165">
    <property type="component" value="Unassembled WGS sequence"/>
</dbReference>
<comment type="caution">
    <text evidence="2">The sequence shown here is derived from an EMBL/GenBank/DDBJ whole genome shotgun (WGS) entry which is preliminary data.</text>
</comment>
<gene>
    <name evidence="2" type="ORF">CSUI_008344</name>
</gene>
<protein>
    <submittedName>
        <fullName evidence="2">Uncharacterized protein</fullName>
    </submittedName>
</protein>
<keyword evidence="3" id="KW-1185">Reference proteome</keyword>
<evidence type="ECO:0000313" key="2">
    <source>
        <dbReference type="EMBL" id="PHJ17835.1"/>
    </source>
</evidence>
<dbReference type="GeneID" id="94431689"/>
<accession>A0A2C6KMW0</accession>
<proteinExistence type="predicted"/>
<feature type="region of interest" description="Disordered" evidence="1">
    <location>
        <begin position="347"/>
        <end position="382"/>
    </location>
</feature>
<dbReference type="EMBL" id="MIGC01004639">
    <property type="protein sequence ID" value="PHJ17835.1"/>
    <property type="molecule type" value="Genomic_DNA"/>
</dbReference>
<sequence length="559" mass="60977">MDLLGGSRVLSCPLSAYTILIAHSVQPPSTSAAANVVAYVLLKWCLDLKGTLTRIQPSPATEAEEDAHLLTMRSLLQFAINCRLLQSGAWIHYGERMQTLLDARVLGKPQNRQRTHINAPGVSLILPSIRPASLSKSGRQAYTFSMKLLPVAARVFPLLADPDTVNIGDTVYCLPRVVAPASFLGLAAARQNSVFNGPEDFNRFWCAALGSNFSSVAQRLLQHGYVLPPEATSRIVAVDATLLTLTAGQCRLARLCLTIPLVGYKTSRLFPNQTSSSRQAAVGGRSLLSCRPGVADDVRRIVAAKVFRSCETLTLLDEAVIRLVSVRGSVRLSAACLARASELLQGKSQESAVDGHKEESQTTAGRSPCLAVEPPQPDHADPFRVLNMTAGRRRSAPVVLPVSPPRRCLVRLGATHEEETGVREEGSEHIESGWISCGWSERGQRKTAPAGEDDSQPETKRTRRQRVLPPLATYVQPIQCIDLRFPCKRLKTLLIEQKSRRVCTVQQAATLAPDAALYPPPTSFPYVLSLLVHLLLSGTGLRIRYPETTALRLRLSCQQ</sequence>